<protein>
    <recommendedName>
        <fullName evidence="1">Nudix hydrolase domain-containing protein</fullName>
    </recommendedName>
</protein>
<dbReference type="Gene3D" id="3.90.79.10">
    <property type="entry name" value="Nucleoside Triphosphate Pyrophosphohydrolase"/>
    <property type="match status" value="1"/>
</dbReference>
<evidence type="ECO:0000313" key="2">
    <source>
        <dbReference type="EMBL" id="QHT89934.1"/>
    </source>
</evidence>
<dbReference type="InterPro" id="IPR000086">
    <property type="entry name" value="NUDIX_hydrolase_dom"/>
</dbReference>
<sequence length="203" mass="23720">MPLLDVFEPGLTRGAARLPFMPEKRYFYVESPDWRVYMRAVVFLYEEGVPFDKQRFLVVKKNGTHEGGKNWEPIKGQMEGRDGLPKGETLLRLMANNVRREADEEGKIKKISNLKYTGLAYQGQENDYPKNHFFQYHIFTATISSKELEQAAEKLAWYREHPKAFARLEKVKREKDEIAWFNPKTTKLMGRWAPGIVALYLSN</sequence>
<feature type="domain" description="Nudix hydrolase" evidence="1">
    <location>
        <begin position="33"/>
        <end position="203"/>
    </location>
</feature>
<reference evidence="2" key="1">
    <citation type="journal article" date="2020" name="Nature">
        <title>Giant virus diversity and host interactions through global metagenomics.</title>
        <authorList>
            <person name="Schulz F."/>
            <person name="Roux S."/>
            <person name="Paez-Espino D."/>
            <person name="Jungbluth S."/>
            <person name="Walsh D.A."/>
            <person name="Denef V.J."/>
            <person name="McMahon K.D."/>
            <person name="Konstantinidis K.T."/>
            <person name="Eloe-Fadrosh E.A."/>
            <person name="Kyrpides N.C."/>
            <person name="Woyke T."/>
        </authorList>
    </citation>
    <scope>NUCLEOTIDE SEQUENCE</scope>
    <source>
        <strain evidence="2">GVMAG-M-3300023184-62</strain>
    </source>
</reference>
<accession>A0A6C0IAF1</accession>
<evidence type="ECO:0000259" key="1">
    <source>
        <dbReference type="PROSITE" id="PS51462"/>
    </source>
</evidence>
<name>A0A6C0IAF1_9ZZZZ</name>
<dbReference type="PROSITE" id="PS51462">
    <property type="entry name" value="NUDIX"/>
    <property type="match status" value="1"/>
</dbReference>
<dbReference type="AlphaFoldDB" id="A0A6C0IAF1"/>
<organism evidence="2">
    <name type="scientific">viral metagenome</name>
    <dbReference type="NCBI Taxonomy" id="1070528"/>
    <lineage>
        <taxon>unclassified sequences</taxon>
        <taxon>metagenomes</taxon>
        <taxon>organismal metagenomes</taxon>
    </lineage>
</organism>
<dbReference type="EMBL" id="MN740152">
    <property type="protein sequence ID" value="QHT89934.1"/>
    <property type="molecule type" value="Genomic_DNA"/>
</dbReference>
<proteinExistence type="predicted"/>